<proteinExistence type="predicted"/>
<name>A0AC58UE64_TOBAC</name>
<accession>A0AC58UE64</accession>
<keyword evidence="2" id="KW-0418">Kinase</keyword>
<protein>
    <submittedName>
        <fullName evidence="2">Serine/threonine-protein kinase ATM isoform X3</fullName>
    </submittedName>
</protein>
<evidence type="ECO:0000313" key="2">
    <source>
        <dbReference type="RefSeq" id="XP_075107783.1"/>
    </source>
</evidence>
<organism evidence="1 2">
    <name type="scientific">Nicotiana tabacum</name>
    <name type="common">Common tobacco</name>
    <dbReference type="NCBI Taxonomy" id="4097"/>
    <lineage>
        <taxon>Eukaryota</taxon>
        <taxon>Viridiplantae</taxon>
        <taxon>Streptophyta</taxon>
        <taxon>Embryophyta</taxon>
        <taxon>Tracheophyta</taxon>
        <taxon>Spermatophyta</taxon>
        <taxon>Magnoliopsida</taxon>
        <taxon>eudicotyledons</taxon>
        <taxon>Gunneridae</taxon>
        <taxon>Pentapetalae</taxon>
        <taxon>asterids</taxon>
        <taxon>lamiids</taxon>
        <taxon>Solanales</taxon>
        <taxon>Solanaceae</taxon>
        <taxon>Nicotianoideae</taxon>
        <taxon>Nicotianeae</taxon>
        <taxon>Nicotiana</taxon>
    </lineage>
</organism>
<reference evidence="1" key="1">
    <citation type="journal article" date="2014" name="Nat. Commun.">
        <title>The tobacco genome sequence and its comparison with those of tomato and potato.</title>
        <authorList>
            <person name="Sierro N."/>
            <person name="Battey J.N."/>
            <person name="Ouadi S."/>
            <person name="Bakaher N."/>
            <person name="Bovet L."/>
            <person name="Willig A."/>
            <person name="Goepfert S."/>
            <person name="Peitsch M.C."/>
            <person name="Ivanov N.V."/>
        </authorList>
    </citation>
    <scope>NUCLEOTIDE SEQUENCE [LARGE SCALE GENOMIC DNA]</scope>
</reference>
<sequence>MVNTVTSRDIQDIVSKLSSDKAKSREEGIKLLNAWLEEGQRSVEFCRYVGEKTARLKPDEIPHSETWPFLVTLLTKCVSLEISVSKKRLPKLNFAKTLRIVVQRAEDAKFSGKDMPLLPVVKLLFNHVWDVLKDTPSFQSEYGTILRHLLAVRSYRFHMRKRVYCCLVLLYMEKIEISLKEKSDSQINPREEVFRCISTLHSLLENPPGGFPDSLQEDIVKGFIEIFSYVRDEGKISRKLIECINIYLLKDGPNLGSKSLEIHDALHHFVFRCWMTTRDRGLKDSLVLYARLQLNLTRDFADGSSLLEQLQDVLGKELDQMSSWTFNLPWKDTTRDDKCGSLSSSQCGLMELAALVFYRACLNTPIASSSEKRLRREHVVVQIRERLSRGKWPWHAAFCYLIHNYYGRIKKDLLIYWFEGICASFERIINDANMEHSYEGLLWTLRSLQGLSLMLWFPVPALQTSSELSSTFNGVETGWRTIWNCVIGGLPTFSTFTAVVDAALRLLRNIILNDKMNAYLVPQDLWDLRLLKRVPSISVLCFISCYFSRKGYQGDLRDALYLRQNLLRAVLAVPFWKDCSMLNKQLVAIFPTAVYALCTGGTPLLDKGLSPSHYVPETLNDVKVEDHTHESEHEFFECSVEVLARIGHESDLEDVQSPSCQSIRLPRQIRDPLCHEVENHILEIIKDEEHEKMFLSDVIFLCAILSNFMYCSYSTRLGEEIVPCLATLSQYVSKLLDRAASILEKSYDDLVCGLSGSRSIFDTIGTIRVSFESFLCSPLFNEMQNDNSIDVLAAVIQSVERILKVLAKLYEGSSSSGSNFHSKRDDLDSSASVSSHDSHPVNSRTSMIMDMELDVNISSKDTDAVKIGGKATAEILASSVNQRMEVVSIITKFFSALPFHTWDVMFELMEKESDPRVLEVIIHGLCQHPHWSSSRKFLNLVTSLNDFLDIQANLKVQSLNVLAAICSLLESLLSLDDVAKFKRRTLSSREKLSEEGLISLGDLVNKIADSDLFDWVGRTKLIDCICNFILVDPQIGQSMIEKLMLMLRDPDYRVRLCFAQRVGVLFQTWDGHFELFQDICSNFGTKLVTCSREKPVMAKEVLAAGPQPRTILETIIVTLAHLALHSEKIELEAVFMVCVIAAINPCLRKLVIVVLDNLSRELKYTSRSKYMEELMAPILFSWVASGVNLAALLEVRDLFVFNVEPINFIQSCCRWLIPSLMLHGDISNMNWLAKVTCEPLAEMIKNHFVDIFSVCITLHSSKKAGWEKGSAVLEMSILDIAKISETERDKLIKKHMVSIVNTIFSLASTAVDPVLPSFSKETIARAIMTVVDGFLEIDDSCQNFGLIDKINIFRPDRVFTFIVELHYKVAAAGHFRHKSDRLAGIEVLIDVLGHRVAVPSTASYLLNLIGQCLDLDALLDQCCRMISSLLKIFKIKQLEGTTVVLGEQLQFLISKLVMCCISSESSPKLSADTSSQVLSLLSQLTLDSDPSLHEYIKELEPFPNIDLFHDIRMFHEELCQNYSPREHLSILGKRSRYLPPRLLVWSLKALHKKLFEDEAYPAQKNEENIFEDAYLDSDHEIVHTVWNLVHTCSLSGAGNFGSLVSDFLSRVGIGDPHGVVFHLPIESKSVHEHNFHLGTGISDDLLVAIMRLLKKYLMDDSVKIIDIASQALRGILSTENGQRALLSFDSYQRSLIEVHSKGVDVNLVQKLLADLERKLNVEALSLKDSAIWKTDGKTFETWICPLICALIEYCDDMILRLCQDIVLVKSEVAELLFPYVMVNLSSRRDVDVDLCQLISSQVQENIFTEDNKLTKSIQVILDALNELRLCHVMEISTSSNPSKRENSKQYGRPSSYGSKSRSTPLKAKHQTTTSSVVSISTLSWQKVYWISMDYLAVARSAITSGAYFTAVLYVEHWCEENFNSLTLGTPDFSHVEILPRHIEILLSAVTQINEPDSLYGIIQSHKLTSQIITFEHEGNWSKALEYYDLQIRSDPVAQGSSCTPENFLHSSGSAVDQMIEKKPYKGLIRSLQQIGCTHLLDVYCQGLTSQKGRFQHDPEFTELQYEAAWRSGNWDFSLLYGESSVLSIQHGGDHFNENLHSCLRALKEGGFDEFQIKLKDSKQELLLSICHASAESTKYIYQAIVKLQILYHLGMTWDSRWTSSCTMLDSMKMPKVSSKPVLPSITQLSWLDMDWKRTLKQTQLHMNLLEPFVAFRRVLLHILNCQDYTVQHLLESAATLRKVARFSQAASALHEFKFLCAEMGEHSNLYWLGRLEEAKLLRAQGQHQMAINLAKYISLNHQTNENASDVFRLIGKWLAETRSSNSRTILEKYLKHAVVLAEDCMARGKVSAIKRSQLHFHLAHYADALFRSYEERLNSSEWQAAMRLRKHKTRELEALVKRLRSSTKGEKTDCSAKIQELQKQLAMDKEEAEKLQVFRLISLWFGLSLRPIVVDSMLGTISEVQSYKFIPLVYQIASRMGSTKESQGAQNFQFALVSLIKRMAIDHPYHTIFQLLALANGDRIKDKQRSRSSFVVDMDKKVAAENLLKELSSYHGAVIRQMKQMVEIYIKLAELETKREDTNKKFNLPREIRSIRDLELVPVVTANIAIDPSCQYTEGSFPHFKGLADSVTVMNGINAPKVVECFGSDGNKYRQLAKSGNDDLRQDAVMEQFFGLVNTFLQNRRDTWKRRLRIRTYKVVPFTPSAGVLEWVNGTLPLGDYLIGSTRDGGAHGRYGAGDWTFMKCRQHMTVESNKRKAFQEVCDNFRPVMHHFFLERFFHPADWFQKRLAYTRSVAASSMVGYIVGLGDRHSTNILVDQATAEVVHIDLGVAFEQGLMLKTPERVPFRLSRDIIDGMGVTGVEGVFRRCCEETLSVMRTNKEALLTIIEVFIHDPLYKWALSPLKALQRQKESEDDLETSLEDSQQDDYEGNKDAARALMRVKQKLDGYEEGEMRSVHGQVQQLIHDAIDPDRLCHMFPGWGAWL</sequence>
<evidence type="ECO:0000313" key="1">
    <source>
        <dbReference type="Proteomes" id="UP000790787"/>
    </source>
</evidence>
<gene>
    <name evidence="2" type="primary">LOC107828155</name>
</gene>
<dbReference type="RefSeq" id="XP_075107783.1">
    <property type="nucleotide sequence ID" value="XM_075251682.1"/>
</dbReference>
<keyword evidence="1" id="KW-1185">Reference proteome</keyword>
<keyword evidence="2" id="KW-0808">Transferase</keyword>
<dbReference type="Proteomes" id="UP000790787">
    <property type="component" value="Chromosome 4"/>
</dbReference>
<reference evidence="2" key="2">
    <citation type="submission" date="2025-08" db="UniProtKB">
        <authorList>
            <consortium name="RefSeq"/>
        </authorList>
    </citation>
    <scope>IDENTIFICATION</scope>
    <source>
        <tissue evidence="2">Leaf</tissue>
    </source>
</reference>